<dbReference type="AlphaFoldDB" id="A0A0Q3HDI3"/>
<dbReference type="Proteomes" id="UP000008810">
    <property type="component" value="Chromosome 4"/>
</dbReference>
<dbReference type="EMBL" id="CM000883">
    <property type="protein sequence ID" value="KQJ86235.1"/>
    <property type="molecule type" value="Genomic_DNA"/>
</dbReference>
<protein>
    <submittedName>
        <fullName evidence="2 3">Uncharacterized protein</fullName>
    </submittedName>
</protein>
<organism evidence="2">
    <name type="scientific">Brachypodium distachyon</name>
    <name type="common">Purple false brome</name>
    <name type="synonym">Trachynia distachya</name>
    <dbReference type="NCBI Taxonomy" id="15368"/>
    <lineage>
        <taxon>Eukaryota</taxon>
        <taxon>Viridiplantae</taxon>
        <taxon>Streptophyta</taxon>
        <taxon>Embryophyta</taxon>
        <taxon>Tracheophyta</taxon>
        <taxon>Spermatophyta</taxon>
        <taxon>Magnoliopsida</taxon>
        <taxon>Liliopsida</taxon>
        <taxon>Poales</taxon>
        <taxon>Poaceae</taxon>
        <taxon>BOP clade</taxon>
        <taxon>Pooideae</taxon>
        <taxon>Stipodae</taxon>
        <taxon>Brachypodieae</taxon>
        <taxon>Brachypodium</taxon>
    </lineage>
</organism>
<reference evidence="2" key="2">
    <citation type="submission" date="2017-06" db="EMBL/GenBank/DDBJ databases">
        <title>WGS assembly of Brachypodium distachyon.</title>
        <authorList>
            <consortium name="The International Brachypodium Initiative"/>
            <person name="Lucas S."/>
            <person name="Harmon-Smith M."/>
            <person name="Lail K."/>
            <person name="Tice H."/>
            <person name="Grimwood J."/>
            <person name="Bruce D."/>
            <person name="Barry K."/>
            <person name="Shu S."/>
            <person name="Lindquist E."/>
            <person name="Wang M."/>
            <person name="Pitluck S."/>
            <person name="Vogel J.P."/>
            <person name="Garvin D.F."/>
            <person name="Mockler T.C."/>
            <person name="Schmutz J."/>
            <person name="Rokhsar D."/>
            <person name="Bevan M.W."/>
        </authorList>
    </citation>
    <scope>NUCLEOTIDE SEQUENCE</scope>
    <source>
        <strain evidence="2">Bd21</strain>
    </source>
</reference>
<reference evidence="2 3" key="1">
    <citation type="journal article" date="2010" name="Nature">
        <title>Genome sequencing and analysis of the model grass Brachypodium distachyon.</title>
        <authorList>
            <consortium name="International Brachypodium Initiative"/>
        </authorList>
    </citation>
    <scope>NUCLEOTIDE SEQUENCE [LARGE SCALE GENOMIC DNA]</scope>
    <source>
        <strain evidence="2 3">Bd21</strain>
    </source>
</reference>
<evidence type="ECO:0000313" key="3">
    <source>
        <dbReference type="EnsemblPlants" id="KQJ86235"/>
    </source>
</evidence>
<feature type="region of interest" description="Disordered" evidence="1">
    <location>
        <begin position="22"/>
        <end position="48"/>
    </location>
</feature>
<reference evidence="3" key="3">
    <citation type="submission" date="2018-08" db="UniProtKB">
        <authorList>
            <consortium name="EnsemblPlants"/>
        </authorList>
    </citation>
    <scope>IDENTIFICATION</scope>
    <source>
        <strain evidence="3">cv. Bd21</strain>
    </source>
</reference>
<keyword evidence="4" id="KW-1185">Reference proteome</keyword>
<proteinExistence type="predicted"/>
<dbReference type="EnsemblPlants" id="KQJ86235">
    <property type="protein sequence ID" value="KQJ86235"/>
    <property type="gene ID" value="BRADI_4g04132v3"/>
</dbReference>
<evidence type="ECO:0000313" key="4">
    <source>
        <dbReference type="Proteomes" id="UP000008810"/>
    </source>
</evidence>
<dbReference type="InParanoid" id="A0A0Q3HDI3"/>
<sequence>MLSRPGSFLGPSLNACSSCPRSAAQPLAGASPRCRPGRPPPPPVAYPNKTTGAWFNRIHQLPSPSPWPVSPALLQIKDVR</sequence>
<evidence type="ECO:0000313" key="2">
    <source>
        <dbReference type="EMBL" id="KQJ86235.1"/>
    </source>
</evidence>
<gene>
    <name evidence="2" type="ORF">BRADI_4g04132v3</name>
</gene>
<dbReference type="Gramene" id="KQJ86235">
    <property type="protein sequence ID" value="KQJ86235"/>
    <property type="gene ID" value="BRADI_4g04132v3"/>
</dbReference>
<evidence type="ECO:0000256" key="1">
    <source>
        <dbReference type="SAM" id="MobiDB-lite"/>
    </source>
</evidence>
<name>A0A0Q3HDI3_BRADI</name>
<accession>A0A0Q3HDI3</accession>